<dbReference type="Pfam" id="PF00528">
    <property type="entry name" value="BPD_transp_1"/>
    <property type="match status" value="1"/>
</dbReference>
<accession>A0ABX1XJS8</accession>
<feature type="transmembrane region" description="Helical" evidence="7">
    <location>
        <begin position="109"/>
        <end position="133"/>
    </location>
</feature>
<feature type="transmembrane region" description="Helical" evidence="7">
    <location>
        <begin position="259"/>
        <end position="276"/>
    </location>
</feature>
<evidence type="ECO:0000259" key="8">
    <source>
        <dbReference type="PROSITE" id="PS50928"/>
    </source>
</evidence>
<dbReference type="Proteomes" id="UP000653578">
    <property type="component" value="Unassembled WGS sequence"/>
</dbReference>
<keyword evidence="6 7" id="KW-0472">Membrane</keyword>
<dbReference type="InterPro" id="IPR035906">
    <property type="entry name" value="MetI-like_sf"/>
</dbReference>
<keyword evidence="3" id="KW-1003">Cell membrane</keyword>
<evidence type="ECO:0000256" key="5">
    <source>
        <dbReference type="ARBA" id="ARBA00022989"/>
    </source>
</evidence>
<feature type="transmembrane region" description="Helical" evidence="7">
    <location>
        <begin position="139"/>
        <end position="160"/>
    </location>
</feature>
<comment type="caution">
    <text evidence="9">The sequence shown here is derived from an EMBL/GenBank/DDBJ whole genome shotgun (WGS) entry which is preliminary data.</text>
</comment>
<feature type="transmembrane region" description="Helical" evidence="7">
    <location>
        <begin position="12"/>
        <end position="35"/>
    </location>
</feature>
<reference evidence="9 10" key="1">
    <citation type="submission" date="2019-10" db="EMBL/GenBank/DDBJ databases">
        <title>Description of Paenibacillus humi sp. nov.</title>
        <authorList>
            <person name="Carlier A."/>
            <person name="Qi S."/>
        </authorList>
    </citation>
    <scope>NUCLEOTIDE SEQUENCE [LARGE SCALE GENOMIC DNA]</scope>
    <source>
        <strain evidence="9 10">LMG 31461</strain>
    </source>
</reference>
<gene>
    <name evidence="9" type="ORF">GC096_32600</name>
</gene>
<keyword evidence="5 7" id="KW-1133">Transmembrane helix</keyword>
<comment type="subcellular location">
    <subcellularLocation>
        <location evidence="1 7">Cell membrane</location>
        <topology evidence="1 7">Multi-pass membrane protein</topology>
    </subcellularLocation>
</comment>
<organism evidence="9 10">
    <name type="scientific">Paenibacillus plantarum</name>
    <dbReference type="NCBI Taxonomy" id="2654975"/>
    <lineage>
        <taxon>Bacteria</taxon>
        <taxon>Bacillati</taxon>
        <taxon>Bacillota</taxon>
        <taxon>Bacilli</taxon>
        <taxon>Bacillales</taxon>
        <taxon>Paenibacillaceae</taxon>
        <taxon>Paenibacillus</taxon>
    </lineage>
</organism>
<dbReference type="InterPro" id="IPR000515">
    <property type="entry name" value="MetI-like"/>
</dbReference>
<keyword evidence="4 7" id="KW-0812">Transmembrane</keyword>
<feature type="transmembrane region" description="Helical" evidence="7">
    <location>
        <begin position="74"/>
        <end position="97"/>
    </location>
</feature>
<name>A0ABX1XJS8_9BACL</name>
<feature type="domain" description="ABC transmembrane type-1" evidence="8">
    <location>
        <begin position="72"/>
        <end position="276"/>
    </location>
</feature>
<dbReference type="SUPFAM" id="SSF161098">
    <property type="entry name" value="MetI-like"/>
    <property type="match status" value="1"/>
</dbReference>
<keyword evidence="2 7" id="KW-0813">Transport</keyword>
<sequence length="291" mass="33063">MTKDRIAFQAIGYLFIGVVAILCLIPFLLLISASITENESIFKDGYRLIPSKFSLEAYQVIFKAPMDMLRAYSVTIQLTLLGTITGLFVTSMTAYVLQRYDFKYRNHFAFFFYFTTLFSGGLIPAYILVVRYLQLKDHFLSLLLPGLLSAWLIFLMRNFIKTIPDAIIESAKMDGAGDFKIFIRLILPLATPGLATIGLFIALNYWNDWFHAMLYIEDRKLFPLQYFLYNMLNKAKFAETVVSEASIVLPEVPTESLKMAMAVVATGPIVFLYPFVQKYFVKGLTIGAIKG</sequence>
<protein>
    <submittedName>
        <fullName evidence="9">ABC transporter permease subunit</fullName>
    </submittedName>
</protein>
<evidence type="ECO:0000256" key="1">
    <source>
        <dbReference type="ARBA" id="ARBA00004651"/>
    </source>
</evidence>
<evidence type="ECO:0000313" key="10">
    <source>
        <dbReference type="Proteomes" id="UP000653578"/>
    </source>
</evidence>
<dbReference type="Gene3D" id="1.10.3720.10">
    <property type="entry name" value="MetI-like"/>
    <property type="match status" value="1"/>
</dbReference>
<evidence type="ECO:0000256" key="6">
    <source>
        <dbReference type="ARBA" id="ARBA00023136"/>
    </source>
</evidence>
<evidence type="ECO:0000256" key="3">
    <source>
        <dbReference type="ARBA" id="ARBA00022475"/>
    </source>
</evidence>
<proteinExistence type="inferred from homology"/>
<dbReference type="PANTHER" id="PTHR43744:SF9">
    <property type="entry name" value="POLYGALACTURONAN_RHAMNOGALACTURONAN TRANSPORT SYSTEM PERMEASE PROTEIN YTCP"/>
    <property type="match status" value="1"/>
</dbReference>
<evidence type="ECO:0000256" key="7">
    <source>
        <dbReference type="RuleBase" id="RU363032"/>
    </source>
</evidence>
<evidence type="ECO:0000313" key="9">
    <source>
        <dbReference type="EMBL" id="NOU68767.1"/>
    </source>
</evidence>
<dbReference type="RefSeq" id="WP_171636393.1">
    <property type="nucleotide sequence ID" value="NZ_WHNY01000079.1"/>
</dbReference>
<feature type="transmembrane region" description="Helical" evidence="7">
    <location>
        <begin position="181"/>
        <end position="206"/>
    </location>
</feature>
<keyword evidence="10" id="KW-1185">Reference proteome</keyword>
<dbReference type="CDD" id="cd06261">
    <property type="entry name" value="TM_PBP2"/>
    <property type="match status" value="1"/>
</dbReference>
<dbReference type="PROSITE" id="PS50928">
    <property type="entry name" value="ABC_TM1"/>
    <property type="match status" value="1"/>
</dbReference>
<evidence type="ECO:0000256" key="4">
    <source>
        <dbReference type="ARBA" id="ARBA00022692"/>
    </source>
</evidence>
<dbReference type="PANTHER" id="PTHR43744">
    <property type="entry name" value="ABC TRANSPORTER PERMEASE PROTEIN MG189-RELATED-RELATED"/>
    <property type="match status" value="1"/>
</dbReference>
<evidence type="ECO:0000256" key="2">
    <source>
        <dbReference type="ARBA" id="ARBA00022448"/>
    </source>
</evidence>
<dbReference type="EMBL" id="WHNY01000079">
    <property type="protein sequence ID" value="NOU68767.1"/>
    <property type="molecule type" value="Genomic_DNA"/>
</dbReference>
<comment type="similarity">
    <text evidence="7">Belongs to the binding-protein-dependent transport system permease family.</text>
</comment>